<sequence>MFVMLANVSCLESPRNGLAPLSKMYVMTPMLHMSVAVDIGWYWMISGATNSGVPYVSMTFSPAFSLRDMPNRNKDPAETLDNKTRFGFDRQSIGENDLVVKFGVEKLGKIILEPTALVSDAAFAIVNGFSKALPNNIEYQEIMCWFHMKKKVEDRFCRVNDKDLAKELILDIEYIQISPTQPSISLNLWTNSYQWAKESKEIKILDDKFYIPSDDFNKITDSEFKQKK</sequence>
<dbReference type="EMBL" id="REGN01001634">
    <property type="protein sequence ID" value="RNA33458.1"/>
    <property type="molecule type" value="Genomic_DNA"/>
</dbReference>
<protein>
    <recommendedName>
        <fullName evidence="3">MULE transposase domain-containing protein</fullName>
    </recommendedName>
</protein>
<evidence type="ECO:0008006" key="3">
    <source>
        <dbReference type="Google" id="ProtNLM"/>
    </source>
</evidence>
<reference evidence="1 2" key="1">
    <citation type="journal article" date="2018" name="Sci. Rep.">
        <title>Genomic signatures of local adaptation to the degree of environmental predictability in rotifers.</title>
        <authorList>
            <person name="Franch-Gras L."/>
            <person name="Hahn C."/>
            <person name="Garcia-Roger E.M."/>
            <person name="Carmona M.J."/>
            <person name="Serra M."/>
            <person name="Gomez A."/>
        </authorList>
    </citation>
    <scope>NUCLEOTIDE SEQUENCE [LARGE SCALE GENOMIC DNA]</scope>
    <source>
        <strain evidence="1">HYR1</strain>
    </source>
</reference>
<dbReference type="Proteomes" id="UP000276133">
    <property type="component" value="Unassembled WGS sequence"/>
</dbReference>
<dbReference type="OrthoDB" id="119028at2759"/>
<dbReference type="AlphaFoldDB" id="A0A3M7SD52"/>
<accession>A0A3M7SD52</accession>
<proteinExistence type="predicted"/>
<gene>
    <name evidence="1" type="ORF">BpHYR1_012525</name>
</gene>
<organism evidence="1 2">
    <name type="scientific">Brachionus plicatilis</name>
    <name type="common">Marine rotifer</name>
    <name type="synonym">Brachionus muelleri</name>
    <dbReference type="NCBI Taxonomy" id="10195"/>
    <lineage>
        <taxon>Eukaryota</taxon>
        <taxon>Metazoa</taxon>
        <taxon>Spiralia</taxon>
        <taxon>Gnathifera</taxon>
        <taxon>Rotifera</taxon>
        <taxon>Eurotatoria</taxon>
        <taxon>Monogononta</taxon>
        <taxon>Pseudotrocha</taxon>
        <taxon>Ploima</taxon>
        <taxon>Brachionidae</taxon>
        <taxon>Brachionus</taxon>
    </lineage>
</organism>
<keyword evidence="2" id="KW-1185">Reference proteome</keyword>
<evidence type="ECO:0000313" key="1">
    <source>
        <dbReference type="EMBL" id="RNA33458.1"/>
    </source>
</evidence>
<name>A0A3M7SD52_BRAPC</name>
<comment type="caution">
    <text evidence="1">The sequence shown here is derived from an EMBL/GenBank/DDBJ whole genome shotgun (WGS) entry which is preliminary data.</text>
</comment>
<evidence type="ECO:0000313" key="2">
    <source>
        <dbReference type="Proteomes" id="UP000276133"/>
    </source>
</evidence>